<evidence type="ECO:0000313" key="4">
    <source>
        <dbReference type="EMBL" id="CEM37814.1"/>
    </source>
</evidence>
<sequence>MMITLPSFVVSVVAAGEIFYCIAGLTFPLLIVTLLLPLFFLLPPVRLIHDDAPSAAQEQQMDQRMHKYAIVMTPGPTRPTRQLSQSQNRPQRADTLGWVDEFVAFGGWFTSAESQRHMEGEEVWFDCGEQGRMQQQLWALEQKIKQMEEADRTQEDAHRSHVRRYLDAMEDLRLELQGERAARQAHAQQLEDLRAHVADEVTTGVQVQLHDNNQSVQQALQSMDNKILILTSNEVRNLMAVSHNICTPKKQFLRLSSYYGSYGALRAWLSRYIYIKSMKLVYKSSRDGFKYSTFLDKIDGVSRLLLLIRDGPEHLIASIIDGPLTLPQDPTSFIFTPCVVSFYAISGRVETPTKMAIPERWRMSIARPHWRARWSSPPPKRRYGRCPSDRPIGEEDTTHKSKVAINGWSSSS</sequence>
<name>A0A0G4H2G6_VITBC</name>
<gene>
    <name evidence="4" type="ORF">Vbra_19409</name>
</gene>
<evidence type="ECO:0000256" key="2">
    <source>
        <dbReference type="SAM" id="MobiDB-lite"/>
    </source>
</evidence>
<keyword evidence="1" id="KW-0175">Coiled coil</keyword>
<protein>
    <recommendedName>
        <fullName evidence="3">TLDc domain-containing protein</fullName>
    </recommendedName>
</protein>
<dbReference type="Pfam" id="PF07534">
    <property type="entry name" value="TLD"/>
    <property type="match status" value="1"/>
</dbReference>
<reference evidence="4 5" key="1">
    <citation type="submission" date="2014-11" db="EMBL/GenBank/DDBJ databases">
        <authorList>
            <person name="Zhu J."/>
            <person name="Qi W."/>
            <person name="Song R."/>
        </authorList>
    </citation>
    <scope>NUCLEOTIDE SEQUENCE [LARGE SCALE GENOMIC DNA]</scope>
</reference>
<dbReference type="AlphaFoldDB" id="A0A0G4H2G6"/>
<dbReference type="PhylomeDB" id="A0A0G4H2G6"/>
<keyword evidence="5" id="KW-1185">Reference proteome</keyword>
<dbReference type="InParanoid" id="A0A0G4H2G6"/>
<evidence type="ECO:0000259" key="3">
    <source>
        <dbReference type="Pfam" id="PF07534"/>
    </source>
</evidence>
<feature type="region of interest" description="Disordered" evidence="2">
    <location>
        <begin position="375"/>
        <end position="412"/>
    </location>
</feature>
<dbReference type="EMBL" id="CDMY01000954">
    <property type="protein sequence ID" value="CEM37814.1"/>
    <property type="molecule type" value="Genomic_DNA"/>
</dbReference>
<accession>A0A0G4H2G6</accession>
<dbReference type="InterPro" id="IPR006571">
    <property type="entry name" value="TLDc_dom"/>
</dbReference>
<dbReference type="Proteomes" id="UP000041254">
    <property type="component" value="Unassembled WGS sequence"/>
</dbReference>
<dbReference type="VEuPathDB" id="CryptoDB:Vbra_19409"/>
<evidence type="ECO:0000256" key="1">
    <source>
        <dbReference type="SAM" id="Coils"/>
    </source>
</evidence>
<feature type="domain" description="TLDc" evidence="3">
    <location>
        <begin position="263"/>
        <end position="335"/>
    </location>
</feature>
<evidence type="ECO:0000313" key="5">
    <source>
        <dbReference type="Proteomes" id="UP000041254"/>
    </source>
</evidence>
<feature type="compositionally biased region" description="Basic and acidic residues" evidence="2">
    <location>
        <begin position="387"/>
        <end position="399"/>
    </location>
</feature>
<proteinExistence type="predicted"/>
<organism evidence="4 5">
    <name type="scientific">Vitrella brassicaformis (strain CCMP3155)</name>
    <dbReference type="NCBI Taxonomy" id="1169540"/>
    <lineage>
        <taxon>Eukaryota</taxon>
        <taxon>Sar</taxon>
        <taxon>Alveolata</taxon>
        <taxon>Colpodellida</taxon>
        <taxon>Vitrellaceae</taxon>
        <taxon>Vitrella</taxon>
    </lineage>
</organism>
<feature type="coiled-coil region" evidence="1">
    <location>
        <begin position="130"/>
        <end position="189"/>
    </location>
</feature>